<evidence type="ECO:0000313" key="2">
    <source>
        <dbReference type="EMBL" id="CAE7196389.1"/>
    </source>
</evidence>
<dbReference type="AlphaFoldDB" id="A0A812J8D5"/>
<sequence>MILCLGLAVLLGTVGRELWWDSKAEILSHLEPYEEVLSRWDLSCDIVWDQLNGCILFLAWSSFAHGLLILALLVVTMPLTFWPALGLVGWVLRIFALTLLDVAYALSGLQLAKVRFAHGIEGRAKKTWEGWLLVHGGLDYMRSFVSGRAGPTFLALVHWFLDDEAAVCNGLRIGHQLVQQLARGAAIKLCGIEVV</sequence>
<organism evidence="2 3">
    <name type="scientific">Symbiodinium natans</name>
    <dbReference type="NCBI Taxonomy" id="878477"/>
    <lineage>
        <taxon>Eukaryota</taxon>
        <taxon>Sar</taxon>
        <taxon>Alveolata</taxon>
        <taxon>Dinophyceae</taxon>
        <taxon>Suessiales</taxon>
        <taxon>Symbiodiniaceae</taxon>
        <taxon>Symbiodinium</taxon>
    </lineage>
</organism>
<dbReference type="Proteomes" id="UP000604046">
    <property type="component" value="Unassembled WGS sequence"/>
</dbReference>
<feature type="transmembrane region" description="Helical" evidence="1">
    <location>
        <begin position="87"/>
        <end position="106"/>
    </location>
</feature>
<accession>A0A812J8D5</accession>
<gene>
    <name evidence="2" type="ORF">SNAT2548_LOCUS5476</name>
</gene>
<dbReference type="OrthoDB" id="409258at2759"/>
<protein>
    <submittedName>
        <fullName evidence="2">Uncharacterized protein</fullName>
    </submittedName>
</protein>
<keyword evidence="3" id="KW-1185">Reference proteome</keyword>
<dbReference type="EMBL" id="CAJNDS010000348">
    <property type="protein sequence ID" value="CAE7196389.1"/>
    <property type="molecule type" value="Genomic_DNA"/>
</dbReference>
<keyword evidence="1" id="KW-0472">Membrane</keyword>
<keyword evidence="1" id="KW-0812">Transmembrane</keyword>
<evidence type="ECO:0000256" key="1">
    <source>
        <dbReference type="SAM" id="Phobius"/>
    </source>
</evidence>
<proteinExistence type="predicted"/>
<feature type="transmembrane region" description="Helical" evidence="1">
    <location>
        <begin position="55"/>
        <end position="75"/>
    </location>
</feature>
<evidence type="ECO:0000313" key="3">
    <source>
        <dbReference type="Proteomes" id="UP000604046"/>
    </source>
</evidence>
<keyword evidence="1" id="KW-1133">Transmembrane helix</keyword>
<reference evidence="2" key="1">
    <citation type="submission" date="2021-02" db="EMBL/GenBank/DDBJ databases">
        <authorList>
            <person name="Dougan E. K."/>
            <person name="Rhodes N."/>
            <person name="Thang M."/>
            <person name="Chan C."/>
        </authorList>
    </citation>
    <scope>NUCLEOTIDE SEQUENCE</scope>
</reference>
<comment type="caution">
    <text evidence="2">The sequence shown here is derived from an EMBL/GenBank/DDBJ whole genome shotgun (WGS) entry which is preliminary data.</text>
</comment>
<name>A0A812J8D5_9DINO</name>